<evidence type="ECO:0000313" key="3">
    <source>
        <dbReference type="EMBL" id="RGS46618.1"/>
    </source>
</evidence>
<evidence type="ECO:0000313" key="4">
    <source>
        <dbReference type="Proteomes" id="UP000286113"/>
    </source>
</evidence>
<feature type="transmembrane region" description="Helical" evidence="1">
    <location>
        <begin position="55"/>
        <end position="75"/>
    </location>
</feature>
<feature type="transmembrane region" description="Helical" evidence="1">
    <location>
        <begin position="179"/>
        <end position="200"/>
    </location>
</feature>
<accession>A0AA92TL82</accession>
<name>A0AA92TL82_9BACT</name>
<keyword evidence="1" id="KW-0812">Transmembrane</keyword>
<keyword evidence="1" id="KW-0472">Membrane</keyword>
<reference evidence="3 4" key="1">
    <citation type="submission" date="2018-08" db="EMBL/GenBank/DDBJ databases">
        <title>A genome reference for cultivated species of the human gut microbiota.</title>
        <authorList>
            <person name="Zou Y."/>
            <person name="Xue W."/>
            <person name="Luo G."/>
        </authorList>
    </citation>
    <scope>NUCLEOTIDE SEQUENCE [LARGE SCALE GENOMIC DNA]</scope>
    <source>
        <strain evidence="3 4">AF22-1</strain>
    </source>
</reference>
<feature type="transmembrane region" description="Helical" evidence="1">
    <location>
        <begin position="239"/>
        <end position="256"/>
    </location>
</feature>
<evidence type="ECO:0000259" key="2">
    <source>
        <dbReference type="Pfam" id="PF13248"/>
    </source>
</evidence>
<sequence length="257" mass="29361">MKKCPYCGEEIQEEAIKCRYCGEWLNNIIQPSPSPKANIQQEIPQASNNTKSHQYLFMGLLFFIISWINSLINILEPEDLNIISELTEAIGNLLIGYLFIKFSKITQKEYHQKTREITWCGQISIIMAPLLFLYEISKPLWTILYLISIIALIVTYSLASYKLSIRTYGKSEETNPDYIQLGIFLILSIFVCIATFANYLTIQVQGLSILLSICNFVIEVGIIGILVKVLTKAKKNYVFANWYYVMLACIALLRAAI</sequence>
<organism evidence="3 4">
    <name type="scientific">Segatella copri</name>
    <dbReference type="NCBI Taxonomy" id="165179"/>
    <lineage>
        <taxon>Bacteria</taxon>
        <taxon>Pseudomonadati</taxon>
        <taxon>Bacteroidota</taxon>
        <taxon>Bacteroidia</taxon>
        <taxon>Bacteroidales</taxon>
        <taxon>Prevotellaceae</taxon>
        <taxon>Segatella</taxon>
    </lineage>
</organism>
<dbReference type="EMBL" id="QRVN01000018">
    <property type="protein sequence ID" value="RGS46618.1"/>
    <property type="molecule type" value="Genomic_DNA"/>
</dbReference>
<feature type="domain" description="Putative zinc-ribbon" evidence="2">
    <location>
        <begin position="1"/>
        <end position="23"/>
    </location>
</feature>
<feature type="transmembrane region" description="Helical" evidence="1">
    <location>
        <begin position="206"/>
        <end position="227"/>
    </location>
</feature>
<dbReference type="Proteomes" id="UP000286113">
    <property type="component" value="Unassembled WGS sequence"/>
</dbReference>
<comment type="caution">
    <text evidence="3">The sequence shown here is derived from an EMBL/GenBank/DDBJ whole genome shotgun (WGS) entry which is preliminary data.</text>
</comment>
<gene>
    <name evidence="3" type="ORF">DWX90_09240</name>
</gene>
<dbReference type="InterPro" id="IPR059113">
    <property type="entry name" value="Znf_ribbon"/>
</dbReference>
<dbReference type="AlphaFoldDB" id="A0AA92TL82"/>
<dbReference type="Pfam" id="PF13248">
    <property type="entry name" value="Zn_ribbon_3"/>
    <property type="match status" value="1"/>
</dbReference>
<keyword evidence="1" id="KW-1133">Transmembrane helix</keyword>
<feature type="transmembrane region" description="Helical" evidence="1">
    <location>
        <begin position="140"/>
        <end position="159"/>
    </location>
</feature>
<evidence type="ECO:0000256" key="1">
    <source>
        <dbReference type="SAM" id="Phobius"/>
    </source>
</evidence>
<proteinExistence type="predicted"/>
<feature type="transmembrane region" description="Helical" evidence="1">
    <location>
        <begin position="81"/>
        <end position="100"/>
    </location>
</feature>
<feature type="transmembrane region" description="Helical" evidence="1">
    <location>
        <begin position="116"/>
        <end position="134"/>
    </location>
</feature>
<protein>
    <submittedName>
        <fullName evidence="3">Zinc ribbon domain-containing protein</fullName>
    </submittedName>
</protein>